<name>A0A5E4G696_PRUDU</name>
<dbReference type="Pfam" id="PF23209">
    <property type="entry name" value="IDM1_C"/>
    <property type="match status" value="1"/>
</dbReference>
<dbReference type="InterPro" id="IPR013083">
    <property type="entry name" value="Znf_RING/FYVE/PHD"/>
</dbReference>
<dbReference type="PANTHER" id="PTHR46309">
    <property type="entry name" value="PHD FINGER PROTEIN 12"/>
    <property type="match status" value="1"/>
</dbReference>
<dbReference type="GO" id="GO:0006357">
    <property type="term" value="P:regulation of transcription by RNA polymerase II"/>
    <property type="evidence" value="ECO:0007669"/>
    <property type="project" value="TreeGrafter"/>
</dbReference>
<protein>
    <submittedName>
        <fullName evidence="9">PREDICTED: increased DNA methylation 1</fullName>
    </submittedName>
</protein>
<comment type="subcellular location">
    <subcellularLocation>
        <location evidence="1">Nucleus</location>
    </subcellularLocation>
</comment>
<evidence type="ECO:0000256" key="3">
    <source>
        <dbReference type="ARBA" id="ARBA00022771"/>
    </source>
</evidence>
<dbReference type="PROSITE" id="PS50016">
    <property type="entry name" value="ZF_PHD_2"/>
    <property type="match status" value="1"/>
</dbReference>
<dbReference type="Pfam" id="PF16135">
    <property type="entry name" value="TDBD"/>
    <property type="match status" value="1"/>
</dbReference>
<dbReference type="GO" id="GO:0008270">
    <property type="term" value="F:zinc ion binding"/>
    <property type="evidence" value="ECO:0007669"/>
    <property type="project" value="UniProtKB-KW"/>
</dbReference>
<dbReference type="InterPro" id="IPR056511">
    <property type="entry name" value="IDM1_C"/>
</dbReference>
<dbReference type="AlphaFoldDB" id="A0A5E4G696"/>
<evidence type="ECO:0000256" key="2">
    <source>
        <dbReference type="ARBA" id="ARBA00022723"/>
    </source>
</evidence>
<keyword evidence="2" id="KW-0479">Metal-binding</keyword>
<organism evidence="9 10">
    <name type="scientific">Prunus dulcis</name>
    <name type="common">Almond</name>
    <name type="synonym">Amygdalus dulcis</name>
    <dbReference type="NCBI Taxonomy" id="3755"/>
    <lineage>
        <taxon>Eukaryota</taxon>
        <taxon>Viridiplantae</taxon>
        <taxon>Streptophyta</taxon>
        <taxon>Embryophyta</taxon>
        <taxon>Tracheophyta</taxon>
        <taxon>Spermatophyta</taxon>
        <taxon>Magnoliopsida</taxon>
        <taxon>eudicotyledons</taxon>
        <taxon>Gunneridae</taxon>
        <taxon>Pentapetalae</taxon>
        <taxon>rosids</taxon>
        <taxon>fabids</taxon>
        <taxon>Rosales</taxon>
        <taxon>Rosaceae</taxon>
        <taxon>Amygdaloideae</taxon>
        <taxon>Amygdaleae</taxon>
        <taxon>Prunus</taxon>
    </lineage>
</organism>
<keyword evidence="4" id="KW-0862">Zinc</keyword>
<dbReference type="Gene3D" id="3.30.40.10">
    <property type="entry name" value="Zinc/RING finger domain, C3HC4 (zinc finger)"/>
    <property type="match status" value="1"/>
</dbReference>
<dbReference type="InterPro" id="IPR032308">
    <property type="entry name" value="TDBD"/>
</dbReference>
<dbReference type="GO" id="GO:0005634">
    <property type="term" value="C:nucleus"/>
    <property type="evidence" value="ECO:0007669"/>
    <property type="project" value="UniProtKB-SubCell"/>
</dbReference>
<dbReference type="Gramene" id="VVA35168">
    <property type="protein sequence ID" value="VVA35168"/>
    <property type="gene ID" value="Prudul26B010239"/>
</dbReference>
<accession>A0A5E4G696</accession>
<evidence type="ECO:0000313" key="9">
    <source>
        <dbReference type="EMBL" id="VVA35168.1"/>
    </source>
</evidence>
<dbReference type="InParanoid" id="A0A5E4G696"/>
<dbReference type="SUPFAM" id="SSF57903">
    <property type="entry name" value="FYVE/PHD zinc finger"/>
    <property type="match status" value="1"/>
</dbReference>
<feature type="region of interest" description="Disordered" evidence="7">
    <location>
        <begin position="29"/>
        <end position="59"/>
    </location>
</feature>
<dbReference type="OMA" id="HIESAPQ"/>
<feature type="non-terminal residue" evidence="9">
    <location>
        <position position="1"/>
    </location>
</feature>
<dbReference type="SMART" id="SM00249">
    <property type="entry name" value="PHD"/>
    <property type="match status" value="2"/>
</dbReference>
<feature type="compositionally biased region" description="Basic residues" evidence="7">
    <location>
        <begin position="86"/>
        <end position="102"/>
    </location>
</feature>
<evidence type="ECO:0000256" key="5">
    <source>
        <dbReference type="ARBA" id="ARBA00023242"/>
    </source>
</evidence>
<dbReference type="InterPro" id="IPR001965">
    <property type="entry name" value="Znf_PHD"/>
</dbReference>
<evidence type="ECO:0000313" key="10">
    <source>
        <dbReference type="Proteomes" id="UP000327085"/>
    </source>
</evidence>
<evidence type="ECO:0000259" key="8">
    <source>
        <dbReference type="PROSITE" id="PS50016"/>
    </source>
</evidence>
<feature type="domain" description="PHD-type" evidence="8">
    <location>
        <begin position="231"/>
        <end position="276"/>
    </location>
</feature>
<evidence type="ECO:0000256" key="4">
    <source>
        <dbReference type="ARBA" id="ARBA00022833"/>
    </source>
</evidence>
<dbReference type="InterPro" id="IPR011011">
    <property type="entry name" value="Znf_FYVE_PHD"/>
</dbReference>
<sequence length="566" mass="64150">TKTTKQEYCWTKTMAYELRDRKNKLQVYQSNWSSSVFSSDETDSSDPEYTRRPPRRQAKNYKLRIAQVAEAGPATTSAGNVELVRPKRGRPRKNTKPRRQTRARFSYSNPAGSSNQTKNLEDSRTILSWLIDLHIVEDNAAVFYNNEIMLKGTIKRAGILCTCCEQVFTVWSFEVHAKSELRRPYEYILVESNGNSLLQCLMDAWECHIESAPQFGFHRSRPRTAAADQNDDSCMICADGGDLMCCDKCPSAFHPSCMNMERVPEGEWGCSYCVCIHCGLVRGKFLTCSVCEKKFHWSCPAPNEIDLNLSTSSFCSKSCSEIFEKLEQMVGAKNDLDNGYSWRLLKREDINLRGHTENLHKKLECNSKIAVAGVLMHHCFETIIDRFTGTNVVQSVIHSQGSNLGRLNFRSFYTAILEKDDEIISAASIRIRGREMAEMPFVGTESKCRGQGFLRKFLVAIESALHFLNVENLIIPASIEIVGMWTQKFKFSHIASAMIRTIISSNTLMFPKAVRLQKSLLADDAEADNAAMEVNEVQNNEVQQNRDKRPPFIDINLDPSEEAIDA</sequence>
<gene>
    <name evidence="9" type="ORF">ALMOND_2B010239</name>
</gene>
<proteinExistence type="predicted"/>
<dbReference type="Proteomes" id="UP000327085">
    <property type="component" value="Chromosome 5"/>
</dbReference>
<dbReference type="InterPro" id="IPR019787">
    <property type="entry name" value="Znf_PHD-finger"/>
</dbReference>
<keyword evidence="3 6" id="KW-0863">Zinc-finger</keyword>
<reference evidence="10" key="1">
    <citation type="journal article" date="2020" name="Plant J.">
        <title>Transposons played a major role in the diversification between the closely related almond and peach genomes: results from the almond genome sequence.</title>
        <authorList>
            <person name="Alioto T."/>
            <person name="Alexiou K.G."/>
            <person name="Bardil A."/>
            <person name="Barteri F."/>
            <person name="Castanera R."/>
            <person name="Cruz F."/>
            <person name="Dhingra A."/>
            <person name="Duval H."/>
            <person name="Fernandez I Marti A."/>
            <person name="Frias L."/>
            <person name="Galan B."/>
            <person name="Garcia J.L."/>
            <person name="Howad W."/>
            <person name="Gomez-Garrido J."/>
            <person name="Gut M."/>
            <person name="Julca I."/>
            <person name="Morata J."/>
            <person name="Puigdomenech P."/>
            <person name="Ribeca P."/>
            <person name="Rubio Cabetas M.J."/>
            <person name="Vlasova A."/>
            <person name="Wirthensohn M."/>
            <person name="Garcia-Mas J."/>
            <person name="Gabaldon T."/>
            <person name="Casacuberta J.M."/>
            <person name="Arus P."/>
        </authorList>
    </citation>
    <scope>NUCLEOTIDE SEQUENCE [LARGE SCALE GENOMIC DNA]</scope>
    <source>
        <strain evidence="10">cv. Texas</strain>
    </source>
</reference>
<dbReference type="Pfam" id="PF00628">
    <property type="entry name" value="PHD"/>
    <property type="match status" value="1"/>
</dbReference>
<evidence type="ECO:0000256" key="7">
    <source>
        <dbReference type="SAM" id="MobiDB-lite"/>
    </source>
</evidence>
<evidence type="ECO:0000256" key="6">
    <source>
        <dbReference type="PROSITE-ProRule" id="PRU00146"/>
    </source>
</evidence>
<evidence type="ECO:0000256" key="1">
    <source>
        <dbReference type="ARBA" id="ARBA00004123"/>
    </source>
</evidence>
<dbReference type="GO" id="GO:0003714">
    <property type="term" value="F:transcription corepressor activity"/>
    <property type="evidence" value="ECO:0007669"/>
    <property type="project" value="InterPro"/>
</dbReference>
<feature type="compositionally biased region" description="Polar residues" evidence="7">
    <location>
        <begin position="106"/>
        <end position="118"/>
    </location>
</feature>
<dbReference type="EMBL" id="CABIKO010000374">
    <property type="protein sequence ID" value="VVA35168.1"/>
    <property type="molecule type" value="Genomic_DNA"/>
</dbReference>
<keyword evidence="5" id="KW-0539">Nucleus</keyword>
<dbReference type="InterPro" id="IPR042163">
    <property type="entry name" value="PHF12"/>
</dbReference>
<feature type="region of interest" description="Disordered" evidence="7">
    <location>
        <begin position="74"/>
        <end position="118"/>
    </location>
</feature>
<dbReference type="PANTHER" id="PTHR46309:SF5">
    <property type="entry name" value="GNAT FAMILY ACETYLTRANSFERASE"/>
    <property type="match status" value="1"/>
</dbReference>